<dbReference type="AlphaFoldDB" id="A0A9W6LET4"/>
<organism evidence="1 2">
    <name type="scientific">Geobacter hydrogenophilus</name>
    <dbReference type="NCBI Taxonomy" id="40983"/>
    <lineage>
        <taxon>Bacteria</taxon>
        <taxon>Pseudomonadati</taxon>
        <taxon>Thermodesulfobacteriota</taxon>
        <taxon>Desulfuromonadia</taxon>
        <taxon>Geobacterales</taxon>
        <taxon>Geobacteraceae</taxon>
        <taxon>Geobacter</taxon>
    </lineage>
</organism>
<dbReference type="SUPFAM" id="SSF52833">
    <property type="entry name" value="Thioredoxin-like"/>
    <property type="match status" value="1"/>
</dbReference>
<dbReference type="Proteomes" id="UP001144352">
    <property type="component" value="Unassembled WGS sequence"/>
</dbReference>
<sequence length="152" mass="17151">MDAVAYPDASVIKFINDNLIPVRIPADDPVLGPQFKIKWTPTIIVLDAQGDEHYRTLGFYPPADLIPSLLLGMGKVRFNQPDRQAACDCFRRIFSDYPKNSLAPEAIYLNGVARYIETHDVANLIGIYDRLAAEYPGSPWLTRADPYRLLKK</sequence>
<protein>
    <recommendedName>
        <fullName evidence="3">Thioredoxin-like fold domain-containing protein</fullName>
    </recommendedName>
</protein>
<accession>A0A9W6LET4</accession>
<dbReference type="InterPro" id="IPR011990">
    <property type="entry name" value="TPR-like_helical_dom_sf"/>
</dbReference>
<evidence type="ECO:0008006" key="3">
    <source>
        <dbReference type="Google" id="ProtNLM"/>
    </source>
</evidence>
<name>A0A9W6LET4_9BACT</name>
<evidence type="ECO:0000313" key="1">
    <source>
        <dbReference type="EMBL" id="GLI39959.1"/>
    </source>
</evidence>
<evidence type="ECO:0000313" key="2">
    <source>
        <dbReference type="Proteomes" id="UP001144352"/>
    </source>
</evidence>
<keyword evidence="2" id="KW-1185">Reference proteome</keyword>
<dbReference type="InterPro" id="IPR036249">
    <property type="entry name" value="Thioredoxin-like_sf"/>
</dbReference>
<dbReference type="Gene3D" id="1.25.40.10">
    <property type="entry name" value="Tetratricopeptide repeat domain"/>
    <property type="match status" value="1"/>
</dbReference>
<reference evidence="1" key="1">
    <citation type="submission" date="2022-12" db="EMBL/GenBank/DDBJ databases">
        <title>Reference genome sequencing for broad-spectrum identification of bacterial and archaeal isolates by mass spectrometry.</title>
        <authorList>
            <person name="Sekiguchi Y."/>
            <person name="Tourlousse D.M."/>
        </authorList>
    </citation>
    <scope>NUCLEOTIDE SEQUENCE</scope>
    <source>
        <strain evidence="1">H2</strain>
    </source>
</reference>
<dbReference type="EMBL" id="BSDS01000002">
    <property type="protein sequence ID" value="GLI39959.1"/>
    <property type="molecule type" value="Genomic_DNA"/>
</dbReference>
<gene>
    <name evidence="1" type="ORF">GHYDROH2_34600</name>
</gene>
<proteinExistence type="predicted"/>
<comment type="caution">
    <text evidence="1">The sequence shown here is derived from an EMBL/GenBank/DDBJ whole genome shotgun (WGS) entry which is preliminary data.</text>
</comment>